<dbReference type="SUPFAM" id="SSF49303">
    <property type="entry name" value="beta-Galactosidase/glucuronidase domain"/>
    <property type="match status" value="1"/>
</dbReference>
<dbReference type="InterPro" id="IPR017853">
    <property type="entry name" value="GH"/>
</dbReference>
<protein>
    <recommendedName>
        <fullName evidence="2">beta-galactosidase</fullName>
        <ecNumber evidence="2">3.2.1.23</ecNumber>
    </recommendedName>
</protein>
<dbReference type="PANTHER" id="PTHR46323">
    <property type="entry name" value="BETA-GALACTOSIDASE"/>
    <property type="match status" value="1"/>
</dbReference>
<evidence type="ECO:0000256" key="4">
    <source>
        <dbReference type="ARBA" id="ARBA00023295"/>
    </source>
</evidence>
<comment type="catalytic activity">
    <reaction evidence="1">
        <text>Hydrolysis of terminal non-reducing beta-D-galactose residues in beta-D-galactosides.</text>
        <dbReference type="EC" id="3.2.1.23"/>
    </reaction>
</comment>
<evidence type="ECO:0000256" key="3">
    <source>
        <dbReference type="ARBA" id="ARBA00022801"/>
    </source>
</evidence>
<dbReference type="InterPro" id="IPR036156">
    <property type="entry name" value="Beta-gal/glucu_dom_sf"/>
</dbReference>
<evidence type="ECO:0000256" key="2">
    <source>
        <dbReference type="ARBA" id="ARBA00012756"/>
    </source>
</evidence>
<dbReference type="PANTHER" id="PTHR46323:SF2">
    <property type="entry name" value="BETA-GALACTOSIDASE"/>
    <property type="match status" value="1"/>
</dbReference>
<keyword evidence="8" id="KW-1185">Reference proteome</keyword>
<sequence>MRVRAHGGDFGEELHDGNFICDGLVFPDRTPSPGLLEYKKVIEPVRITDAGSGAFTIENRHDFTDLTGLALRWTYEIDGVAHGGGELTCPGLTAGSSEVIALPALDLADQPGEAWWTVSAVLADDTAWAPAGHEIAWGQWPAPATAHARSPMSDWPTP</sequence>
<comment type="caution">
    <text evidence="7">The sequence shown here is derived from an EMBL/GenBank/DDBJ whole genome shotgun (WGS) entry which is preliminary data.</text>
</comment>
<dbReference type="InterPro" id="IPR032312">
    <property type="entry name" value="LacZ_4"/>
</dbReference>
<evidence type="ECO:0000313" key="7">
    <source>
        <dbReference type="EMBL" id="GIG17253.1"/>
    </source>
</evidence>
<dbReference type="GO" id="GO:0005990">
    <property type="term" value="P:lactose catabolic process"/>
    <property type="evidence" value="ECO:0007669"/>
    <property type="project" value="TreeGrafter"/>
</dbReference>
<gene>
    <name evidence="7" type="ORF">Cme02nite_55850</name>
</gene>
<organism evidence="7 8">
    <name type="scientific">Catellatospora methionotrophica</name>
    <dbReference type="NCBI Taxonomy" id="121620"/>
    <lineage>
        <taxon>Bacteria</taxon>
        <taxon>Bacillati</taxon>
        <taxon>Actinomycetota</taxon>
        <taxon>Actinomycetes</taxon>
        <taxon>Micromonosporales</taxon>
        <taxon>Micromonosporaceae</taxon>
        <taxon>Catellatospora</taxon>
    </lineage>
</organism>
<dbReference type="SUPFAM" id="SSF51445">
    <property type="entry name" value="(Trans)glycosidases"/>
    <property type="match status" value="1"/>
</dbReference>
<dbReference type="Pfam" id="PF16353">
    <property type="entry name" value="LacZ_4"/>
    <property type="match status" value="1"/>
</dbReference>
<evidence type="ECO:0000256" key="1">
    <source>
        <dbReference type="ARBA" id="ARBA00001412"/>
    </source>
</evidence>
<dbReference type="RefSeq" id="WP_203671734.1">
    <property type="nucleotide sequence ID" value="NZ_BAAATT010000030.1"/>
</dbReference>
<dbReference type="Pfam" id="PF02836">
    <property type="entry name" value="Glyco_hydro_2_C"/>
    <property type="match status" value="1"/>
</dbReference>
<evidence type="ECO:0000259" key="5">
    <source>
        <dbReference type="Pfam" id="PF02836"/>
    </source>
</evidence>
<accession>A0A8J3PIB4</accession>
<dbReference type="InterPro" id="IPR006103">
    <property type="entry name" value="Glyco_hydro_2_cat"/>
</dbReference>
<dbReference type="Proteomes" id="UP000660339">
    <property type="component" value="Unassembled WGS sequence"/>
</dbReference>
<dbReference type="EMBL" id="BONJ01000030">
    <property type="protein sequence ID" value="GIG17253.1"/>
    <property type="molecule type" value="Genomic_DNA"/>
</dbReference>
<feature type="domain" description="Beta-galactosidase" evidence="6">
    <location>
        <begin position="55"/>
        <end position="142"/>
    </location>
</feature>
<dbReference type="AlphaFoldDB" id="A0A8J3PIB4"/>
<evidence type="ECO:0000259" key="6">
    <source>
        <dbReference type="Pfam" id="PF16353"/>
    </source>
</evidence>
<feature type="domain" description="Glycoside hydrolase family 2 catalytic" evidence="5">
    <location>
        <begin position="5"/>
        <end position="47"/>
    </location>
</feature>
<dbReference type="Gene3D" id="3.20.20.80">
    <property type="entry name" value="Glycosidases"/>
    <property type="match status" value="1"/>
</dbReference>
<dbReference type="InterPro" id="IPR013783">
    <property type="entry name" value="Ig-like_fold"/>
</dbReference>
<dbReference type="InterPro" id="IPR050347">
    <property type="entry name" value="Bact_Beta-galactosidase"/>
</dbReference>
<evidence type="ECO:0000313" key="8">
    <source>
        <dbReference type="Proteomes" id="UP000660339"/>
    </source>
</evidence>
<reference evidence="7" key="1">
    <citation type="submission" date="2021-01" db="EMBL/GenBank/DDBJ databases">
        <title>Whole genome shotgun sequence of Catellatospora methionotrophica NBRC 14553.</title>
        <authorList>
            <person name="Komaki H."/>
            <person name="Tamura T."/>
        </authorList>
    </citation>
    <scope>NUCLEOTIDE SEQUENCE</scope>
    <source>
        <strain evidence="7">NBRC 14553</strain>
    </source>
</reference>
<dbReference type="GO" id="GO:0004565">
    <property type="term" value="F:beta-galactosidase activity"/>
    <property type="evidence" value="ECO:0007669"/>
    <property type="project" value="UniProtKB-EC"/>
</dbReference>
<dbReference type="GO" id="GO:0009341">
    <property type="term" value="C:beta-galactosidase complex"/>
    <property type="evidence" value="ECO:0007669"/>
    <property type="project" value="TreeGrafter"/>
</dbReference>
<dbReference type="Gene3D" id="2.60.40.10">
    <property type="entry name" value="Immunoglobulins"/>
    <property type="match status" value="1"/>
</dbReference>
<dbReference type="EC" id="3.2.1.23" evidence="2"/>
<name>A0A8J3PIB4_9ACTN</name>
<keyword evidence="4" id="KW-0326">Glycosidase</keyword>
<proteinExistence type="predicted"/>
<keyword evidence="3" id="KW-0378">Hydrolase</keyword>